<dbReference type="InterPro" id="IPR000782">
    <property type="entry name" value="FAS1_domain"/>
</dbReference>
<dbReference type="GO" id="GO:0050839">
    <property type="term" value="F:cell adhesion molecule binding"/>
    <property type="evidence" value="ECO:0007669"/>
    <property type="project" value="TreeGrafter"/>
</dbReference>
<dbReference type="GO" id="GO:0007155">
    <property type="term" value="P:cell adhesion"/>
    <property type="evidence" value="ECO:0007669"/>
    <property type="project" value="TreeGrafter"/>
</dbReference>
<feature type="chain" id="PRO_5003684358" evidence="1">
    <location>
        <begin position="22"/>
        <end position="192"/>
    </location>
</feature>
<evidence type="ECO:0000313" key="3">
    <source>
        <dbReference type="EMBL" id="AFL81935.1"/>
    </source>
</evidence>
<dbReference type="PROSITE" id="PS50213">
    <property type="entry name" value="FAS1"/>
    <property type="match status" value="1"/>
</dbReference>
<dbReference type="InterPro" id="IPR050904">
    <property type="entry name" value="Adhesion/Biosynth-related"/>
</dbReference>
<keyword evidence="4" id="KW-1185">Reference proteome</keyword>
<dbReference type="STRING" id="746697.Aeqsu_2478"/>
<sequence length="192" mass="21190">MRLKNTILLLFMACLGTTVSAQKYLSTGKAEVSKEWEGNNFTSTKTFTENIAEAPQFTVLAKILLNDPLRQKLESEEMVTIFAMTNASFSELPKKSRDSILGNTALVNSMVKYLAVPGRIDSNSLQQEVTKNGGRTSMKTLDGQTLGIRETNGNLQLVDSENRTATIIASDFYHKNGFFHIVSGLIFPASEE</sequence>
<dbReference type="GO" id="GO:0005615">
    <property type="term" value="C:extracellular space"/>
    <property type="evidence" value="ECO:0007669"/>
    <property type="project" value="TreeGrafter"/>
</dbReference>
<dbReference type="OrthoDB" id="1442729at2"/>
<gene>
    <name evidence="3" type="ordered locus">Aeqsu_2478</name>
</gene>
<dbReference type="Pfam" id="PF02469">
    <property type="entry name" value="Fasciclin"/>
    <property type="match status" value="1"/>
</dbReference>
<dbReference type="Gene3D" id="2.30.180.10">
    <property type="entry name" value="FAS1 domain"/>
    <property type="match status" value="1"/>
</dbReference>
<dbReference type="PANTHER" id="PTHR10900">
    <property type="entry name" value="PERIOSTIN-RELATED"/>
    <property type="match status" value="1"/>
</dbReference>
<dbReference type="RefSeq" id="WP_014783184.1">
    <property type="nucleotide sequence ID" value="NC_018013.1"/>
</dbReference>
<dbReference type="InterPro" id="IPR036378">
    <property type="entry name" value="FAS1_dom_sf"/>
</dbReference>
<dbReference type="EMBL" id="CP003280">
    <property type="protein sequence ID" value="AFL81935.1"/>
    <property type="molecule type" value="Genomic_DNA"/>
</dbReference>
<feature type="domain" description="FAS1" evidence="2">
    <location>
        <begin position="44"/>
        <end position="186"/>
    </location>
</feature>
<dbReference type="SUPFAM" id="SSF82153">
    <property type="entry name" value="FAS1 domain"/>
    <property type="match status" value="1"/>
</dbReference>
<feature type="signal peptide" evidence="1">
    <location>
        <begin position="1"/>
        <end position="21"/>
    </location>
</feature>
<dbReference type="HOGENOM" id="CLU_1412534_0_0_10"/>
<organism evidence="3 4">
    <name type="scientific">Aequorivita sublithincola (strain DSM 14238 / LMG 21431 / ACAM 643 / 9-3)</name>
    <dbReference type="NCBI Taxonomy" id="746697"/>
    <lineage>
        <taxon>Bacteria</taxon>
        <taxon>Pseudomonadati</taxon>
        <taxon>Bacteroidota</taxon>
        <taxon>Flavobacteriia</taxon>
        <taxon>Flavobacteriales</taxon>
        <taxon>Flavobacteriaceae</taxon>
        <taxon>Aequorivita</taxon>
    </lineage>
</organism>
<dbReference type="GO" id="GO:0030198">
    <property type="term" value="P:extracellular matrix organization"/>
    <property type="evidence" value="ECO:0007669"/>
    <property type="project" value="TreeGrafter"/>
</dbReference>
<reference evidence="3 4" key="1">
    <citation type="submission" date="2012-06" db="EMBL/GenBank/DDBJ databases">
        <title>The complete genome of Aequorivita sublithincola DSM 14238.</title>
        <authorList>
            <consortium name="US DOE Joint Genome Institute (JGI-PGF)"/>
            <person name="Lucas S."/>
            <person name="Copeland A."/>
            <person name="Lapidus A."/>
            <person name="Goodwin L."/>
            <person name="Pitluck S."/>
            <person name="Peters L."/>
            <person name="Munk A.C.C."/>
            <person name="Kyrpides N."/>
            <person name="Mavromatis K."/>
            <person name="Pagani I."/>
            <person name="Ivanova N."/>
            <person name="Ovchinnikova G."/>
            <person name="Zeytun A."/>
            <person name="Detter J.C."/>
            <person name="Han C."/>
            <person name="Land M."/>
            <person name="Hauser L."/>
            <person name="Markowitz V."/>
            <person name="Cheng J.-F."/>
            <person name="Hugenholtz P."/>
            <person name="Woyke T."/>
            <person name="Wu D."/>
            <person name="Tindall B."/>
            <person name="Faehnrich R."/>
            <person name="Brambilla E."/>
            <person name="Klenk H.-P."/>
            <person name="Eisen J.A."/>
        </authorList>
    </citation>
    <scope>NUCLEOTIDE SEQUENCE [LARGE SCALE GENOMIC DNA]</scope>
    <source>
        <strain evidence="4">DSM 14238 / LMG 21431 / ACAM 643 / 9-3</strain>
    </source>
</reference>
<evidence type="ECO:0000313" key="4">
    <source>
        <dbReference type="Proteomes" id="UP000006049"/>
    </source>
</evidence>
<dbReference type="AlphaFoldDB" id="I3YY67"/>
<dbReference type="Proteomes" id="UP000006049">
    <property type="component" value="Chromosome"/>
</dbReference>
<dbReference type="PANTHER" id="PTHR10900:SF77">
    <property type="entry name" value="FI19380P1"/>
    <property type="match status" value="1"/>
</dbReference>
<protein>
    <submittedName>
        <fullName evidence="3">Secreted/surface protein with fasciclin-like repeats</fullName>
    </submittedName>
</protein>
<proteinExistence type="predicted"/>
<keyword evidence="1" id="KW-0732">Signal</keyword>
<evidence type="ECO:0000256" key="1">
    <source>
        <dbReference type="SAM" id="SignalP"/>
    </source>
</evidence>
<dbReference type="eggNOG" id="COG2335">
    <property type="taxonomic scope" value="Bacteria"/>
</dbReference>
<dbReference type="GO" id="GO:0031012">
    <property type="term" value="C:extracellular matrix"/>
    <property type="evidence" value="ECO:0007669"/>
    <property type="project" value="TreeGrafter"/>
</dbReference>
<evidence type="ECO:0000259" key="2">
    <source>
        <dbReference type="PROSITE" id="PS50213"/>
    </source>
</evidence>
<dbReference type="KEGG" id="asl:Aeqsu_2478"/>
<name>I3YY67_AEQSU</name>
<accession>I3YY67</accession>
<dbReference type="SMART" id="SM00554">
    <property type="entry name" value="FAS1"/>
    <property type="match status" value="1"/>
</dbReference>